<feature type="compositionally biased region" description="Basic residues" evidence="1">
    <location>
        <begin position="165"/>
        <end position="175"/>
    </location>
</feature>
<name>A0A1J4KVP2_9EUKA</name>
<feature type="region of interest" description="Disordered" evidence="1">
    <location>
        <begin position="165"/>
        <end position="217"/>
    </location>
</feature>
<dbReference type="RefSeq" id="XP_068368354.1">
    <property type="nucleotide sequence ID" value="XM_068514413.1"/>
</dbReference>
<dbReference type="Proteomes" id="UP000179807">
    <property type="component" value="Unassembled WGS sequence"/>
</dbReference>
<dbReference type="GeneID" id="94849117"/>
<dbReference type="VEuPathDB" id="TrichDB:TRFO_42641"/>
<keyword evidence="4" id="KW-1185">Reference proteome</keyword>
<protein>
    <submittedName>
        <fullName evidence="3">Uncharacterized protein</fullName>
    </submittedName>
</protein>
<dbReference type="EMBL" id="MLAK01000253">
    <property type="protein sequence ID" value="OHT15218.1"/>
    <property type="molecule type" value="Genomic_DNA"/>
</dbReference>
<reference evidence="3" key="1">
    <citation type="submission" date="2016-10" db="EMBL/GenBank/DDBJ databases">
        <authorList>
            <person name="Benchimol M."/>
            <person name="Almeida L.G."/>
            <person name="Vasconcelos A.T."/>
            <person name="Perreira-Neves A."/>
            <person name="Rosa I.A."/>
            <person name="Tasca T."/>
            <person name="Bogo M.R."/>
            <person name="de Souza W."/>
        </authorList>
    </citation>
    <scope>NUCLEOTIDE SEQUENCE [LARGE SCALE GENOMIC DNA]</scope>
    <source>
        <strain evidence="3">K</strain>
    </source>
</reference>
<dbReference type="AlphaFoldDB" id="A0A1J4KVP2"/>
<evidence type="ECO:0000313" key="3">
    <source>
        <dbReference type="EMBL" id="OHT15218.1"/>
    </source>
</evidence>
<evidence type="ECO:0000313" key="4">
    <source>
        <dbReference type="Proteomes" id="UP000179807"/>
    </source>
</evidence>
<feature type="signal peptide" evidence="2">
    <location>
        <begin position="1"/>
        <end position="19"/>
    </location>
</feature>
<accession>A0A1J4KVP2</accession>
<keyword evidence="2" id="KW-0732">Signal</keyword>
<gene>
    <name evidence="3" type="ORF">TRFO_42641</name>
</gene>
<comment type="caution">
    <text evidence="3">The sequence shown here is derived from an EMBL/GenBank/DDBJ whole genome shotgun (WGS) entry which is preliminary data.</text>
</comment>
<organism evidence="3 4">
    <name type="scientific">Tritrichomonas foetus</name>
    <dbReference type="NCBI Taxonomy" id="1144522"/>
    <lineage>
        <taxon>Eukaryota</taxon>
        <taxon>Metamonada</taxon>
        <taxon>Parabasalia</taxon>
        <taxon>Tritrichomonadida</taxon>
        <taxon>Tritrichomonadidae</taxon>
        <taxon>Tritrichomonas</taxon>
    </lineage>
</organism>
<evidence type="ECO:0000256" key="1">
    <source>
        <dbReference type="SAM" id="MobiDB-lite"/>
    </source>
</evidence>
<evidence type="ECO:0000256" key="2">
    <source>
        <dbReference type="SAM" id="SignalP"/>
    </source>
</evidence>
<feature type="compositionally biased region" description="Pro residues" evidence="1">
    <location>
        <begin position="187"/>
        <end position="208"/>
    </location>
</feature>
<sequence length="301" mass="34258">MIFSFSIILLVLSDDPSNAFVSIEKYDRPNKPINSQNPNIIYDFDKDDQQSNNKIHKSLSSIDHIKNTEDQGEYMRESDDIEEKEINDKIDKQFFDNLERSVEEQIQKEMKEVFENELSKNKLKMDSSSEEEDDANGFWSKVKRVAKKAARAVVRVARKVVRKTKKVVKKTKKVVQKATGGGKRPATPRPRVPTKKPIPSPKIHPTPSPRQTNFPQRTQFPLQTPEATPKRCPACPMYIPCPDCPLCPKCPTCHTPYPCPACPVCPSPCPKCPSCKKCKSGEKHNTNDDFSPKKILFFPLK</sequence>
<proteinExistence type="predicted"/>
<feature type="chain" id="PRO_5009630216" evidence="2">
    <location>
        <begin position="20"/>
        <end position="301"/>
    </location>
</feature>